<dbReference type="EMBL" id="CP002160">
    <property type="protein sequence ID" value="ADL52410.1"/>
    <property type="molecule type" value="Genomic_DNA"/>
</dbReference>
<dbReference type="InterPro" id="IPR011252">
    <property type="entry name" value="Fibrogen-bd_dom1"/>
</dbReference>
<feature type="domain" description="SDR-like Ig" evidence="10">
    <location>
        <begin position="57"/>
        <end position="151"/>
    </location>
</feature>
<dbReference type="SUPFAM" id="SSF49401">
    <property type="entry name" value="Bacterial adhesins"/>
    <property type="match status" value="6"/>
</dbReference>
<dbReference type="STRING" id="573061.Clocel_2713"/>
<feature type="domain" description="Collagen binding" evidence="8">
    <location>
        <begin position="577"/>
        <end position="686"/>
    </location>
</feature>
<evidence type="ECO:0000313" key="11">
    <source>
        <dbReference type="EMBL" id="ADL52410.1"/>
    </source>
</evidence>
<organism evidence="11 12">
    <name type="scientific">Clostridium cellulovorans (strain ATCC 35296 / DSM 3052 / OCM 3 / 743B)</name>
    <dbReference type="NCBI Taxonomy" id="573061"/>
    <lineage>
        <taxon>Bacteria</taxon>
        <taxon>Bacillati</taxon>
        <taxon>Bacillota</taxon>
        <taxon>Clostridia</taxon>
        <taxon>Eubacteriales</taxon>
        <taxon>Clostridiaceae</taxon>
        <taxon>Clostridium</taxon>
    </lineage>
</organism>
<dbReference type="SUPFAM" id="SSF49478">
    <property type="entry name" value="Cna protein B-type domain"/>
    <property type="match status" value="7"/>
</dbReference>
<comment type="subcellular location">
    <subcellularLocation>
        <location evidence="1">Secreted</location>
        <location evidence="1">Cell wall</location>
        <topology evidence="1">Peptidoglycan-anchor</topology>
    </subcellularLocation>
</comment>
<evidence type="ECO:0000256" key="3">
    <source>
        <dbReference type="ARBA" id="ARBA00022512"/>
    </source>
</evidence>
<dbReference type="Pfam" id="PF17961">
    <property type="entry name" value="Big_8"/>
    <property type="match status" value="1"/>
</dbReference>
<dbReference type="PANTHER" id="PTHR36108:SF13">
    <property type="entry name" value="COLOSSIN-B-RELATED"/>
    <property type="match status" value="1"/>
</dbReference>
<feature type="domain" description="SpaA-like prealbumin fold" evidence="9">
    <location>
        <begin position="1437"/>
        <end position="1527"/>
    </location>
</feature>
<dbReference type="eggNOG" id="COG4932">
    <property type="taxonomic scope" value="Bacteria"/>
</dbReference>
<dbReference type="Gene3D" id="2.60.40.1280">
    <property type="match status" value="1"/>
</dbReference>
<evidence type="ECO:0000256" key="7">
    <source>
        <dbReference type="SAM" id="Phobius"/>
    </source>
</evidence>
<dbReference type="OrthoDB" id="3194789at2"/>
<evidence type="ECO:0000259" key="8">
    <source>
        <dbReference type="Pfam" id="PF05737"/>
    </source>
</evidence>
<keyword evidence="3" id="KW-0134">Cell wall</keyword>
<dbReference type="Proteomes" id="UP000002730">
    <property type="component" value="Chromosome"/>
</dbReference>
<dbReference type="KEGG" id="ccb:Clocel_2713"/>
<dbReference type="Pfam" id="PF05737">
    <property type="entry name" value="Collagen_bind"/>
    <property type="match status" value="4"/>
</dbReference>
<feature type="domain" description="SpaA-like prealbumin fold" evidence="9">
    <location>
        <begin position="1049"/>
        <end position="1133"/>
    </location>
</feature>
<keyword evidence="7" id="KW-0472">Membrane</keyword>
<keyword evidence="5" id="KW-0732">Signal</keyword>
<feature type="domain" description="SpaA-like prealbumin fold" evidence="9">
    <location>
        <begin position="1340"/>
        <end position="1423"/>
    </location>
</feature>
<evidence type="ECO:0000256" key="6">
    <source>
        <dbReference type="ARBA" id="ARBA00023088"/>
    </source>
</evidence>
<dbReference type="InterPro" id="IPR047589">
    <property type="entry name" value="DUF11_rpt"/>
</dbReference>
<dbReference type="Pfam" id="PF17802">
    <property type="entry name" value="SpaA"/>
    <property type="match status" value="8"/>
</dbReference>
<accession>D9SRI1</accession>
<keyword evidence="7" id="KW-0812">Transmembrane</keyword>
<dbReference type="NCBIfam" id="TIGR01451">
    <property type="entry name" value="B_ant_repeat"/>
    <property type="match status" value="2"/>
</dbReference>
<name>D9SRI1_CLOC7</name>
<sequence length="1681" mass="183910">MIKKKFLASTLVIVFLMQIFMSNFNLIFVKATEISDFSFITGVTIKDTNGNELGDNVGKSDEIHATYSWEIPNDKSVNAGDIYTMQLPKEIHIVAVINQPINDTEGNKIADMRIGTDNKVVITFTQYASENSNVSGYFFVDCHFKASEISNLNPVPIVFNITGMATPVVVDVNFDQPDPTVEKNGTYDPVTDDITWKVTVNKEGVKADNVNFEDIIDSSQEFIDNSVEVEGIPISYFYDNKSGKLSCDLGNITSEQVITFKTNVHNDLATKAQGNYNYTNTAKINYQDNGSSKAITSNTKTVPVTVKYISKVGIYDEATKQIDWTIKVNETGRTIANAKVIEDIPAGLKVIPGTIKVGDSTADTTVIDGEYYYNYIDNTSTSRLEYSLGNISGVKTFTFSTEVNGNLYNSNNLKVFNNIAYIVGDGIPANTSSNYGVGVQSNILQKDGIGYDASTGRITWRITVNKNKTNIPAGAVITDDIPNGQTYVANSVKLDGTLLDDSIYTAATTGDVTKTGTLSYTFSNSFSDIHVIEFQTQLMNDKHYKANYNGIYNNSANITATAVNENASGTQSVNSEIIKKTSVDYNYATREITWKIVVNKNAMPITNAIVSDEIPSGQEYVENSATIDDNSKGTFNSETDIKANNKIVYYFTGTINKTYTVTLKTRITDLSIFNSTGYKNLYNMATIAGDEIPKDGVTFSTASRSIQNSVVSKKSSYTNGNDYIDWIVESNNNYSIDLSGATITDNLQDGLSLDTDTVELYTLTVNPNGTLTDKAKVQLTKDNVSYDPATRKFVFTFPKDSGTGAYRLKFRTNVTKVGSYSNSVQFNGFTTNQNASSSSVGVWFSSGGGGGVGATGSITVVKVDKDDTSKKLSGAVFQLLDQYGNVKATSSPTGSDGTVLFNKLKFDIDYYVKELTAPVGYNVNSDLYKFQLHNVTDQKDITYVFQNEKIKGNIQLTKVDDDNKGLPGAEFTLYDATDTSYTNPLNTAISDSNGSVLFNNVPYGIYVIKETKAAVGYNMSLQVLTVNITEDGKVVQASTSPIINTKIKGNIDFNKTLESGLPLANAEFTLYDALDTTYLHPLMIAVSDSNGIVRFNNVPYGQYTIKETKAPTGYVLSSEILSAEISQEGKTVRTTPDTLGNIKIKGSIEFLKTGEDKTGIQGVEFTLYNATDINFLNPLKSLISDSNGIVRFENVEYGNYVIKETKPLAGYNPISQIITATITEDGKTVKATPDTVINNKIKGNIKLLKVGEDNKGIENAEFTLYSVKDTSYTTPLMAAVSDANGLVEFKNVSFGSYLIKETKAPVGYNLSTQICTAEINEEGKTIEANPNVLADTKIKGNIELLKVRADKLPLKGVEFTLYDATDLNFLNPLMVSVSGDNGIVTFNDVLYGNYTIKETKTITGYTLYTQTISVRIVEDGKTVKPNPDTIVDIKIKGTIAINKIDNDGNAVEGAEFAIYDATDTKYENPLMTAVSDTNGKLVFKDLVYGNYVAKEIKAPSGYQISEDILEILVKDDGATYFKEVRNAKILVSIIVKAVDKDGKSLPNTEFVIYDKNGKPIGKVESDDEGVVKFDNVGYGDYTIKQIKGDDGYIISDQVIPIKVDSPETRNLIVENQKVIPPSKNTNSNVKDKAITEESTKTDKATIEGLPKTGTYFDFANLLMVGVINILIGTIFIVRRKN</sequence>
<dbReference type="Gene3D" id="2.60.40.740">
    <property type="match status" value="5"/>
</dbReference>
<evidence type="ECO:0000256" key="2">
    <source>
        <dbReference type="ARBA" id="ARBA00007257"/>
    </source>
</evidence>
<reference evidence="11 12" key="1">
    <citation type="submission" date="2010-08" db="EMBL/GenBank/DDBJ databases">
        <title>Complete sequence of Clostridium cellulovorans 743B.</title>
        <authorList>
            <consortium name="US DOE Joint Genome Institute"/>
            <person name="Lucas S."/>
            <person name="Copeland A."/>
            <person name="Lapidus A."/>
            <person name="Cheng J.-F."/>
            <person name="Bruce D."/>
            <person name="Goodwin L."/>
            <person name="Pitluck S."/>
            <person name="Chertkov O."/>
            <person name="Detter J.C."/>
            <person name="Han C."/>
            <person name="Tapia R."/>
            <person name="Land M."/>
            <person name="Hauser L."/>
            <person name="Chang Y.-J."/>
            <person name="Jeffries C."/>
            <person name="Kyrpides N."/>
            <person name="Ivanova N."/>
            <person name="Mikhailova N."/>
            <person name="Hemme C.L."/>
            <person name="Woyke T."/>
        </authorList>
    </citation>
    <scope>NUCLEOTIDE SEQUENCE [LARGE SCALE GENOMIC DNA]</scope>
    <source>
        <strain evidence="12">ATCC 35296 / DSM 3052 / OCM 3 / 743B</strain>
    </source>
</reference>
<feature type="domain" description="Collagen binding" evidence="8">
    <location>
        <begin position="442"/>
        <end position="564"/>
    </location>
</feature>
<dbReference type="PANTHER" id="PTHR36108">
    <property type="entry name" value="COLOSSIN-B-RELATED"/>
    <property type="match status" value="1"/>
</dbReference>
<evidence type="ECO:0000256" key="4">
    <source>
        <dbReference type="ARBA" id="ARBA00022525"/>
    </source>
</evidence>
<feature type="domain" description="SpaA-like prealbumin fold" evidence="9">
    <location>
        <begin position="1532"/>
        <end position="1616"/>
    </location>
</feature>
<evidence type="ECO:0000259" key="10">
    <source>
        <dbReference type="Pfam" id="PF17961"/>
    </source>
</evidence>
<dbReference type="GO" id="GO:0005518">
    <property type="term" value="F:collagen binding"/>
    <property type="evidence" value="ECO:0007669"/>
    <property type="project" value="InterPro"/>
</dbReference>
<proteinExistence type="inferred from homology"/>
<gene>
    <name evidence="11" type="ordered locus">Clocel_2713</name>
</gene>
<dbReference type="InterPro" id="IPR008966">
    <property type="entry name" value="Adhesion_dom_sf"/>
</dbReference>
<dbReference type="RefSeq" id="WP_013291788.1">
    <property type="nucleotide sequence ID" value="NC_014393.1"/>
</dbReference>
<comment type="similarity">
    <text evidence="2">Belongs to the serine-aspartate repeat-containing protein (SDr) family.</text>
</comment>
<feature type="transmembrane region" description="Helical" evidence="7">
    <location>
        <begin position="1658"/>
        <end position="1677"/>
    </location>
</feature>
<feature type="domain" description="Collagen binding" evidence="8">
    <location>
        <begin position="711"/>
        <end position="834"/>
    </location>
</feature>
<feature type="domain" description="SpaA-like prealbumin fold" evidence="9">
    <location>
        <begin position="952"/>
        <end position="1036"/>
    </location>
</feature>
<evidence type="ECO:0000259" key="9">
    <source>
        <dbReference type="Pfam" id="PF17802"/>
    </source>
</evidence>
<dbReference type="GO" id="GO:0007155">
    <property type="term" value="P:cell adhesion"/>
    <property type="evidence" value="ECO:0007669"/>
    <property type="project" value="InterPro"/>
</dbReference>
<dbReference type="InterPro" id="IPR041033">
    <property type="entry name" value="SpaA_PFL_dom_1"/>
</dbReference>
<protein>
    <submittedName>
        <fullName evidence="11">Cna B domain protein</fullName>
    </submittedName>
</protein>
<keyword evidence="6" id="KW-0572">Peptidoglycan-anchor</keyword>
<dbReference type="InterPro" id="IPR013783">
    <property type="entry name" value="Ig-like_fold"/>
</dbReference>
<evidence type="ECO:0000256" key="1">
    <source>
        <dbReference type="ARBA" id="ARBA00004168"/>
    </source>
</evidence>
<feature type="domain" description="Collagen binding" evidence="8">
    <location>
        <begin position="179"/>
        <end position="230"/>
    </location>
</feature>
<keyword evidence="7" id="KW-1133">Transmembrane helix</keyword>
<evidence type="ECO:0000256" key="5">
    <source>
        <dbReference type="ARBA" id="ARBA00022729"/>
    </source>
</evidence>
<feature type="domain" description="SpaA-like prealbumin fold" evidence="9">
    <location>
        <begin position="1146"/>
        <end position="1231"/>
    </location>
</feature>
<dbReference type="InterPro" id="IPR008456">
    <property type="entry name" value="Collagen-bd_dom"/>
</dbReference>
<dbReference type="Gene3D" id="2.60.40.10">
    <property type="entry name" value="Immunoglobulins"/>
    <property type="match status" value="8"/>
</dbReference>
<keyword evidence="12" id="KW-1185">Reference proteome</keyword>
<evidence type="ECO:0000313" key="12">
    <source>
        <dbReference type="Proteomes" id="UP000002730"/>
    </source>
</evidence>
<dbReference type="InterPro" id="IPR041171">
    <property type="entry name" value="SDR_Ig"/>
</dbReference>
<dbReference type="HOGENOM" id="CLU_000297_1_1_9"/>
<feature type="domain" description="SpaA-like prealbumin fold" evidence="9">
    <location>
        <begin position="856"/>
        <end position="948"/>
    </location>
</feature>
<feature type="domain" description="SpaA-like prealbumin fold" evidence="9">
    <location>
        <begin position="1243"/>
        <end position="1328"/>
    </location>
</feature>
<keyword evidence="4" id="KW-0964">Secreted</keyword>